<feature type="transmembrane region" description="Helical" evidence="1">
    <location>
        <begin position="166"/>
        <end position="187"/>
    </location>
</feature>
<dbReference type="PANTHER" id="PTHR42208">
    <property type="entry name" value="HEAVY METAL TRANSPORTER-RELATED"/>
    <property type="match status" value="1"/>
</dbReference>
<keyword evidence="1" id="KW-0812">Transmembrane</keyword>
<dbReference type="InterPro" id="IPR039447">
    <property type="entry name" value="UreH-like_TM_dom"/>
</dbReference>
<keyword evidence="4" id="KW-1185">Reference proteome</keyword>
<gene>
    <name evidence="3" type="ORF">Tel_07410</name>
</gene>
<dbReference type="AlphaFoldDB" id="A0A0S2TD15"/>
<dbReference type="EMBL" id="CP013099">
    <property type="protein sequence ID" value="ALP52996.1"/>
    <property type="molecule type" value="Genomic_DNA"/>
</dbReference>
<name>A0A0S2TD15_9GAMM</name>
<dbReference type="Proteomes" id="UP000055136">
    <property type="component" value="Chromosome"/>
</dbReference>
<sequence>MTELLAAGFAIGFLGSLHCIGMCGGLVAAMGMSRPQTWWPGLISYQLGRLTTYTALGLVAGLIGGVVAHGTAAGGLGSVQHMLSIFAGLVIILLALHIGGWLPDPFARFSARLADITGLSRWLPVAAGHDNTGPWYTVGVLNGLLPCGLVYAGLSLSLSAAASWQGALIMFSFGLGTVPAMLAAPALLRSVTPATRGRVLKLGAILLIGIGLVTLLRGTPLGRHDHEAHDDMPHQMPMEQISALDPDRDCISPPQAVLATAQANTQ</sequence>
<evidence type="ECO:0000259" key="2">
    <source>
        <dbReference type="Pfam" id="PF13386"/>
    </source>
</evidence>
<dbReference type="PANTHER" id="PTHR42208:SF1">
    <property type="entry name" value="HEAVY METAL TRANSPORTER"/>
    <property type="match status" value="1"/>
</dbReference>
<feature type="transmembrane region" description="Helical" evidence="1">
    <location>
        <begin position="53"/>
        <end position="76"/>
    </location>
</feature>
<protein>
    <recommendedName>
        <fullName evidence="2">Urease accessory protein UreH-like transmembrane domain-containing protein</fullName>
    </recommendedName>
</protein>
<proteinExistence type="predicted"/>
<keyword evidence="1" id="KW-1133">Transmembrane helix</keyword>
<dbReference type="Pfam" id="PF13386">
    <property type="entry name" value="DsbD_2"/>
    <property type="match status" value="1"/>
</dbReference>
<feature type="transmembrane region" description="Helical" evidence="1">
    <location>
        <begin position="135"/>
        <end position="154"/>
    </location>
</feature>
<feature type="transmembrane region" description="Helical" evidence="1">
    <location>
        <begin position="199"/>
        <end position="216"/>
    </location>
</feature>
<feature type="transmembrane region" description="Helical" evidence="1">
    <location>
        <begin position="83"/>
        <end position="102"/>
    </location>
</feature>
<reference evidence="3" key="1">
    <citation type="submission" date="2015-10" db="EMBL/GenBank/DDBJ databases">
        <title>Description of Candidatus Tenderia electrophaga gen. nov, sp. nov., an Uncultivated Electroautotroph from a Biocathode Enrichment.</title>
        <authorList>
            <person name="Eddie B.J."/>
            <person name="Malanoski A.P."/>
            <person name="Wang Z."/>
            <person name="Hall R.J."/>
            <person name="Oh S.D."/>
            <person name="Heiner C."/>
            <person name="Lin B."/>
            <person name="Strycharz-Glaven S.M."/>
        </authorList>
    </citation>
    <scope>NUCLEOTIDE SEQUENCE [LARGE SCALE GENOMIC DNA]</scope>
    <source>
        <strain evidence="3">NRL1</strain>
    </source>
</reference>
<organism evidence="3 4">
    <name type="scientific">Candidatus Tenderia electrophaga</name>
    <dbReference type="NCBI Taxonomy" id="1748243"/>
    <lineage>
        <taxon>Bacteria</taxon>
        <taxon>Pseudomonadati</taxon>
        <taxon>Pseudomonadota</taxon>
        <taxon>Gammaproteobacteria</taxon>
        <taxon>Candidatus Tenderiales</taxon>
        <taxon>Candidatus Tenderiaceae</taxon>
        <taxon>Candidatus Tenderia</taxon>
    </lineage>
</organism>
<feature type="domain" description="Urease accessory protein UreH-like transmembrane" evidence="2">
    <location>
        <begin position="8"/>
        <end position="212"/>
    </location>
</feature>
<dbReference type="KEGG" id="tee:Tel_07410"/>
<accession>A0A0S2TD15</accession>
<evidence type="ECO:0000313" key="3">
    <source>
        <dbReference type="EMBL" id="ALP52996.1"/>
    </source>
</evidence>
<keyword evidence="1" id="KW-0472">Membrane</keyword>
<dbReference type="STRING" id="1748243.Tel_07410"/>
<evidence type="ECO:0000313" key="4">
    <source>
        <dbReference type="Proteomes" id="UP000055136"/>
    </source>
</evidence>
<evidence type="ECO:0000256" key="1">
    <source>
        <dbReference type="SAM" id="Phobius"/>
    </source>
</evidence>